<dbReference type="Gene3D" id="2.60.40.1120">
    <property type="entry name" value="Carboxypeptidase-like, regulatory domain"/>
    <property type="match status" value="1"/>
</dbReference>
<dbReference type="Gene3D" id="2.170.130.10">
    <property type="entry name" value="TonB-dependent receptor, plug domain"/>
    <property type="match status" value="1"/>
</dbReference>
<protein>
    <submittedName>
        <fullName evidence="4">TonB-dependent receptor</fullName>
    </submittedName>
</protein>
<dbReference type="SUPFAM" id="SSF49464">
    <property type="entry name" value="Carboxypeptidase regulatory domain-like"/>
    <property type="match status" value="1"/>
</dbReference>
<dbReference type="GO" id="GO:0044718">
    <property type="term" value="P:siderophore transmembrane transport"/>
    <property type="evidence" value="ECO:0007669"/>
    <property type="project" value="TreeGrafter"/>
</dbReference>
<dbReference type="Pfam" id="PF07715">
    <property type="entry name" value="Plug"/>
    <property type="match status" value="1"/>
</dbReference>
<name>A0A437PRS9_9BACT</name>
<dbReference type="RefSeq" id="WP_127804188.1">
    <property type="nucleotide sequence ID" value="NZ_SACY01000003.1"/>
</dbReference>
<dbReference type="Proteomes" id="UP000282832">
    <property type="component" value="Unassembled WGS sequence"/>
</dbReference>
<feature type="chain" id="PRO_5019544959" evidence="2">
    <location>
        <begin position="21"/>
        <end position="834"/>
    </location>
</feature>
<dbReference type="Pfam" id="PF13715">
    <property type="entry name" value="CarbopepD_reg_2"/>
    <property type="match status" value="1"/>
</dbReference>
<keyword evidence="4" id="KW-0675">Receptor</keyword>
<accession>A0A437PRS9</accession>
<keyword evidence="1 2" id="KW-0732">Signal</keyword>
<dbReference type="AlphaFoldDB" id="A0A437PRS9"/>
<dbReference type="GO" id="GO:0015344">
    <property type="term" value="F:siderophore uptake transmembrane transporter activity"/>
    <property type="evidence" value="ECO:0007669"/>
    <property type="project" value="TreeGrafter"/>
</dbReference>
<dbReference type="OrthoDB" id="9758870at2"/>
<dbReference type="PANTHER" id="PTHR30069">
    <property type="entry name" value="TONB-DEPENDENT OUTER MEMBRANE RECEPTOR"/>
    <property type="match status" value="1"/>
</dbReference>
<reference evidence="4 5" key="1">
    <citation type="submission" date="2019-01" db="EMBL/GenBank/DDBJ databases">
        <authorList>
            <person name="Chen W.-M."/>
        </authorList>
    </citation>
    <scope>NUCLEOTIDE SEQUENCE [LARGE SCALE GENOMIC DNA]</scope>
    <source>
        <strain evidence="4 5">FSY-15</strain>
    </source>
</reference>
<gene>
    <name evidence="4" type="ORF">EOJ36_08155</name>
</gene>
<feature type="domain" description="TonB-dependent receptor plug" evidence="3">
    <location>
        <begin position="147"/>
        <end position="220"/>
    </location>
</feature>
<organism evidence="4 5">
    <name type="scientific">Sandaracinomonas limnophila</name>
    <dbReference type="NCBI Taxonomy" id="1862386"/>
    <lineage>
        <taxon>Bacteria</taxon>
        <taxon>Pseudomonadati</taxon>
        <taxon>Bacteroidota</taxon>
        <taxon>Cytophagia</taxon>
        <taxon>Cytophagales</taxon>
        <taxon>Flectobacillaceae</taxon>
        <taxon>Sandaracinomonas</taxon>
    </lineage>
</organism>
<evidence type="ECO:0000256" key="2">
    <source>
        <dbReference type="SAM" id="SignalP"/>
    </source>
</evidence>
<comment type="caution">
    <text evidence="4">The sequence shown here is derived from an EMBL/GenBank/DDBJ whole genome shotgun (WGS) entry which is preliminary data.</text>
</comment>
<evidence type="ECO:0000259" key="3">
    <source>
        <dbReference type="Pfam" id="PF07715"/>
    </source>
</evidence>
<dbReference type="InterPro" id="IPR008969">
    <property type="entry name" value="CarboxyPept-like_regulatory"/>
</dbReference>
<dbReference type="InterPro" id="IPR039426">
    <property type="entry name" value="TonB-dep_rcpt-like"/>
</dbReference>
<evidence type="ECO:0000313" key="4">
    <source>
        <dbReference type="EMBL" id="RVU24968.1"/>
    </source>
</evidence>
<dbReference type="SUPFAM" id="SSF56935">
    <property type="entry name" value="Porins"/>
    <property type="match status" value="1"/>
</dbReference>
<proteinExistence type="predicted"/>
<dbReference type="EMBL" id="SACY01000003">
    <property type="protein sequence ID" value="RVU24968.1"/>
    <property type="molecule type" value="Genomic_DNA"/>
</dbReference>
<dbReference type="InterPro" id="IPR012910">
    <property type="entry name" value="Plug_dom"/>
</dbReference>
<dbReference type="InterPro" id="IPR037066">
    <property type="entry name" value="Plug_dom_sf"/>
</dbReference>
<evidence type="ECO:0000256" key="1">
    <source>
        <dbReference type="ARBA" id="ARBA00022729"/>
    </source>
</evidence>
<dbReference type="PANTHER" id="PTHR30069:SF29">
    <property type="entry name" value="HEMOGLOBIN AND HEMOGLOBIN-HAPTOGLOBIN-BINDING PROTEIN 1-RELATED"/>
    <property type="match status" value="1"/>
</dbReference>
<sequence length="834" mass="94008">MRTSLILFFVFIFFANHAQKNNFTFSGKVKDVQTGAALEGTTILFSGYNFVAFADSLGDFSIQIPARTYQITVRRLGYKFKTAKIILNGPVNVDFALEPTEKLLEEVVISSEKSETQIRRPLSGVERMSSKTLKKMPTLLGEVDVVRSILALPGVSTIGEGASGFNVRGGNVDQNLVLLDGVPLYNTSHLFGFFTAFNSQVVSDLSLYKGGISSNYGGRSSSVLDVRLKEGSLDKWNFQTGIGPLSSNIVLDGPLIKNKTSILLGARASLSDFYLSYFPNPVIAKSRANFFDLNLKISHHFNTKNKLSVSYYQTGDAFKFGTDTSYFWNTRAVSLQFNSLLNSKWSNNLLTFHNNYSYGIEGKKSGLEFIWNPNLIQNSIKDEISFEPDEKKSFVGGFELNLYKNKQGDFLPNSGNSIIQAFYMPVENAKELSLFLNGTFQVNSKISMQAGIRYAMYGLYGEAVKLKYKEGFPRSASSVLDTLKFEAGDLIKSYSGLEPRLSFVYQLGKLQSFKMGYHRMQQFVHLLSNTMAISPVDIWKFSDQYVKPQVVDQVSAGWFSNYELEEKGSFETSLEFYYKKYNQVVDYVDAANLYLNPTVETDLLNATGRSYGAELMLKKSRGLRTTGWVSYTYSRSFRQALPTSDQIGANFGQEFPANFDMPHSLKIVLNHRLSNRFSFQANFNYSSGRPITYPNGRYKLYAFSEIYDYGYNQGLFPRSGLGTRSYVYNGQTFTFLEPNTIAPLLDGYSSPSFTLRNQERIPYLMRLDVGITIDAKRNANYEQSWNFSIYNLLSRANVYSVFFRSSTGKINQAKAYELSVLAAAIPSLTYQLKF</sequence>
<feature type="signal peptide" evidence="2">
    <location>
        <begin position="1"/>
        <end position="20"/>
    </location>
</feature>
<evidence type="ECO:0000313" key="5">
    <source>
        <dbReference type="Proteomes" id="UP000282832"/>
    </source>
</evidence>
<keyword evidence="5" id="KW-1185">Reference proteome</keyword>